<evidence type="ECO:0000313" key="1">
    <source>
        <dbReference type="EMBL" id="TNN32208.1"/>
    </source>
</evidence>
<protein>
    <submittedName>
        <fullName evidence="1">Axonemal dynein light chain domain-containing protein 1</fullName>
    </submittedName>
</protein>
<organism evidence="1 2">
    <name type="scientific">Liparis tanakae</name>
    <name type="common">Tanaka's snailfish</name>
    <dbReference type="NCBI Taxonomy" id="230148"/>
    <lineage>
        <taxon>Eukaryota</taxon>
        <taxon>Metazoa</taxon>
        <taxon>Chordata</taxon>
        <taxon>Craniata</taxon>
        <taxon>Vertebrata</taxon>
        <taxon>Euteleostomi</taxon>
        <taxon>Actinopterygii</taxon>
        <taxon>Neopterygii</taxon>
        <taxon>Teleostei</taxon>
        <taxon>Neoteleostei</taxon>
        <taxon>Acanthomorphata</taxon>
        <taxon>Eupercaria</taxon>
        <taxon>Perciformes</taxon>
        <taxon>Cottioidei</taxon>
        <taxon>Cottales</taxon>
        <taxon>Liparidae</taxon>
        <taxon>Liparis</taxon>
    </lineage>
</organism>
<dbReference type="AlphaFoldDB" id="A0A4Z2ETT1"/>
<dbReference type="PANTHER" id="PTHR23052">
    <property type="entry name" value="AXONEMAL DYNEIN LIGHT CHAIN DOMAIN-CONTAINING PROTEIN 1"/>
    <property type="match status" value="1"/>
</dbReference>
<name>A0A4Z2ETT1_9TELE</name>
<dbReference type="PANTHER" id="PTHR23052:SF1">
    <property type="entry name" value="AXONEMAL DYNEIN LIGHT CHAIN DOMAIN-CONTAINING PROTEIN 1"/>
    <property type="match status" value="1"/>
</dbReference>
<dbReference type="InterPro" id="IPR052845">
    <property type="entry name" value="Axonemal_dynein_LC_domain"/>
</dbReference>
<dbReference type="Proteomes" id="UP000314294">
    <property type="component" value="Unassembled WGS sequence"/>
</dbReference>
<evidence type="ECO:0000313" key="2">
    <source>
        <dbReference type="Proteomes" id="UP000314294"/>
    </source>
</evidence>
<reference evidence="1 2" key="1">
    <citation type="submission" date="2019-03" db="EMBL/GenBank/DDBJ databases">
        <title>First draft genome of Liparis tanakae, snailfish: a comprehensive survey of snailfish specific genes.</title>
        <authorList>
            <person name="Kim W."/>
            <person name="Song I."/>
            <person name="Jeong J.-H."/>
            <person name="Kim D."/>
            <person name="Kim S."/>
            <person name="Ryu S."/>
            <person name="Song J.Y."/>
            <person name="Lee S.K."/>
        </authorList>
    </citation>
    <scope>NUCLEOTIDE SEQUENCE [LARGE SCALE GENOMIC DNA]</scope>
    <source>
        <tissue evidence="1">Muscle</tissue>
    </source>
</reference>
<sequence length="313" mass="34447">MSAAARANSAPGSWRPEPDARVVELNVPAESSRGPPPIVNNHGLPDELVVSLTSTVSSRSTPGHAAHRRHCKVSILPPLVQQETALCLRGSPTRMLCTQGCGLRRPDAVWHHQLGRKKYKFFLEQPTSLTGAGRDISFLCDAMVTQRKRSPLPPLTDRSGIGEPQNVNVSERLIPEEYHVVKNKGLRSLQFFEDAFTVQLQDDEQKLRVFPSLNDQPTLDTRLAPLAASSLLKGVTIGETSTPKLPAQGRSHPGAVCVLRVSRRPSGRLEVIQLMRRMDDMLEKAGVDRQMEELTELSQVGGRTDESHVGLWG</sequence>
<keyword evidence="2" id="KW-1185">Reference proteome</keyword>
<comment type="caution">
    <text evidence="1">The sequence shown here is derived from an EMBL/GenBank/DDBJ whole genome shotgun (WGS) entry which is preliminary data.</text>
</comment>
<dbReference type="OrthoDB" id="1927454at2759"/>
<gene>
    <name evidence="1" type="primary">AXDND1_0</name>
    <name evidence="1" type="ORF">EYF80_057633</name>
</gene>
<dbReference type="EMBL" id="SRLO01002843">
    <property type="protein sequence ID" value="TNN32208.1"/>
    <property type="molecule type" value="Genomic_DNA"/>
</dbReference>
<accession>A0A4Z2ETT1</accession>
<proteinExistence type="predicted"/>